<dbReference type="STRING" id="684552.SAMN04489719_1493"/>
<dbReference type="PRINTS" id="PR00096">
    <property type="entry name" value="GATASE"/>
</dbReference>
<sequence>MTRILVVDNFDSFVYTLAGYLQELGAEVTVVRNDEVDASAIGEWDAVLLSPGPGAPADAGVSIPMVHAAIETGTPLLGVCLGHQAIAEALGGVVTHAPELMHGKTSQVEHDGTTVFEGLPSPVTATRYHSLAIVDGTVPDALRVTARTVPDAPDADGVIMAVEHREAPVWGVQFHPESVLTEGGYRMLGNWLEAAGLAGAAELAAGRAPLMTLAPPPDHAR</sequence>
<dbReference type="AlphaFoldDB" id="A0A1H1PA55"/>
<evidence type="ECO:0000259" key="2">
    <source>
        <dbReference type="Pfam" id="PF00117"/>
    </source>
</evidence>
<keyword evidence="1" id="KW-0315">Glutamine amidotransferase</keyword>
<dbReference type="CDD" id="cd01743">
    <property type="entry name" value="GATase1_Anthranilate_Synthase"/>
    <property type="match status" value="1"/>
</dbReference>
<dbReference type="InterPro" id="IPR050472">
    <property type="entry name" value="Anth_synth/Amidotransfase"/>
</dbReference>
<dbReference type="Pfam" id="PF00117">
    <property type="entry name" value="GATase"/>
    <property type="match status" value="1"/>
</dbReference>
<dbReference type="GO" id="GO:0004049">
    <property type="term" value="F:anthranilate synthase activity"/>
    <property type="evidence" value="ECO:0007669"/>
    <property type="project" value="TreeGrafter"/>
</dbReference>
<dbReference type="FunFam" id="3.40.50.880:FF:000003">
    <property type="entry name" value="Anthranilate synthase component II"/>
    <property type="match status" value="1"/>
</dbReference>
<dbReference type="Proteomes" id="UP000199649">
    <property type="component" value="Chromosome I"/>
</dbReference>
<dbReference type="InterPro" id="IPR029062">
    <property type="entry name" value="Class_I_gatase-like"/>
</dbReference>
<organism evidence="3 4">
    <name type="scientific">Agrococcus carbonis</name>
    <dbReference type="NCBI Taxonomy" id="684552"/>
    <lineage>
        <taxon>Bacteria</taxon>
        <taxon>Bacillati</taxon>
        <taxon>Actinomycetota</taxon>
        <taxon>Actinomycetes</taxon>
        <taxon>Micrococcales</taxon>
        <taxon>Microbacteriaceae</taxon>
        <taxon>Agrococcus</taxon>
    </lineage>
</organism>
<evidence type="ECO:0000313" key="3">
    <source>
        <dbReference type="EMBL" id="SDS08033.1"/>
    </source>
</evidence>
<protein>
    <submittedName>
        <fullName evidence="3">Anthranilate synthase, component II</fullName>
    </submittedName>
</protein>
<dbReference type="InterPro" id="IPR017926">
    <property type="entry name" value="GATASE"/>
</dbReference>
<dbReference type="InterPro" id="IPR006221">
    <property type="entry name" value="TrpG/PapA_dom"/>
</dbReference>
<dbReference type="SUPFAM" id="SSF52317">
    <property type="entry name" value="Class I glutamine amidotransferase-like"/>
    <property type="match status" value="1"/>
</dbReference>
<dbReference type="PRINTS" id="PR00099">
    <property type="entry name" value="CPSGATASE"/>
</dbReference>
<dbReference type="GO" id="GO:0000162">
    <property type="term" value="P:L-tryptophan biosynthetic process"/>
    <property type="evidence" value="ECO:0007669"/>
    <property type="project" value="TreeGrafter"/>
</dbReference>
<dbReference type="PANTHER" id="PTHR43418:SF4">
    <property type="entry name" value="MULTIFUNCTIONAL TRYPTOPHAN BIOSYNTHESIS PROTEIN"/>
    <property type="match status" value="1"/>
</dbReference>
<proteinExistence type="predicted"/>
<dbReference type="PRINTS" id="PR00097">
    <property type="entry name" value="ANTSNTHASEII"/>
</dbReference>
<accession>A0A1H1PA55</accession>
<keyword evidence="4" id="KW-1185">Reference proteome</keyword>
<dbReference type="NCBIfam" id="TIGR00566">
    <property type="entry name" value="trpG_papA"/>
    <property type="match status" value="1"/>
</dbReference>
<name>A0A1H1PA55_9MICO</name>
<dbReference type="Gene3D" id="3.40.50.880">
    <property type="match status" value="1"/>
</dbReference>
<dbReference type="EMBL" id="LT629734">
    <property type="protein sequence ID" value="SDS08033.1"/>
    <property type="molecule type" value="Genomic_DNA"/>
</dbReference>
<gene>
    <name evidence="3" type="ORF">SAMN04489719_1493</name>
</gene>
<reference evidence="4" key="1">
    <citation type="submission" date="2016-10" db="EMBL/GenBank/DDBJ databases">
        <authorList>
            <person name="Varghese N."/>
            <person name="Submissions S."/>
        </authorList>
    </citation>
    <scope>NUCLEOTIDE SEQUENCE [LARGE SCALE GENOMIC DNA]</scope>
    <source>
        <strain evidence="4">DSM 22965</strain>
    </source>
</reference>
<dbReference type="OrthoDB" id="9803598at2"/>
<evidence type="ECO:0000313" key="4">
    <source>
        <dbReference type="Proteomes" id="UP000199649"/>
    </source>
</evidence>
<evidence type="ECO:0000256" key="1">
    <source>
        <dbReference type="ARBA" id="ARBA00022962"/>
    </source>
</evidence>
<dbReference type="PANTHER" id="PTHR43418">
    <property type="entry name" value="MULTIFUNCTIONAL TRYPTOPHAN BIOSYNTHESIS PROTEIN-RELATED"/>
    <property type="match status" value="1"/>
</dbReference>
<dbReference type="GO" id="GO:0005829">
    <property type="term" value="C:cytosol"/>
    <property type="evidence" value="ECO:0007669"/>
    <property type="project" value="TreeGrafter"/>
</dbReference>
<dbReference type="PROSITE" id="PS51273">
    <property type="entry name" value="GATASE_TYPE_1"/>
    <property type="match status" value="1"/>
</dbReference>
<feature type="domain" description="Glutamine amidotransferase" evidence="2">
    <location>
        <begin position="5"/>
        <end position="192"/>
    </location>
</feature>
<dbReference type="RefSeq" id="WP_092666426.1">
    <property type="nucleotide sequence ID" value="NZ_LT629734.1"/>
</dbReference>